<name>A0AAV8EB94_9POAL</name>
<feature type="compositionally biased region" description="Polar residues" evidence="1">
    <location>
        <begin position="324"/>
        <end position="334"/>
    </location>
</feature>
<dbReference type="InterPro" id="IPR036361">
    <property type="entry name" value="SAP_dom_sf"/>
</dbReference>
<dbReference type="PANTHER" id="PTHR34449">
    <property type="entry name" value="RHO TERMINATION FACTOR"/>
    <property type="match status" value="1"/>
</dbReference>
<dbReference type="Proteomes" id="UP001140206">
    <property type="component" value="Chromosome 3"/>
</dbReference>
<feature type="region of interest" description="Disordered" evidence="1">
    <location>
        <begin position="135"/>
        <end position="155"/>
    </location>
</feature>
<gene>
    <name evidence="3" type="ORF">LUZ62_060583</name>
</gene>
<dbReference type="PANTHER" id="PTHR34449:SF2">
    <property type="entry name" value="RHO TERMINATION FACTOR"/>
    <property type="match status" value="1"/>
</dbReference>
<proteinExistence type="predicted"/>
<protein>
    <submittedName>
        <fullName evidence="3">SAP-like protein BP-73</fullName>
    </submittedName>
</protein>
<feature type="domain" description="Rho termination factor-like N-terminal" evidence="2">
    <location>
        <begin position="369"/>
        <end position="405"/>
    </location>
</feature>
<dbReference type="EMBL" id="JAMFTS010000003">
    <property type="protein sequence ID" value="KAJ4776326.1"/>
    <property type="molecule type" value="Genomic_DNA"/>
</dbReference>
<sequence>MNPILKTLVSPDKKKKKKKGFRNWSLIQSPLHLSLAENLALSPPCKVRPKRERRPYLCRWHREGTKEKRAMSISGGAHLVSSNHLHVIPMKRSPSPAFFSRDVLLKNKWPLYLQPFARFPLSLCCKAGGSNDEWRNPSFPRNNYQGPPPPKRKFKNHQDHEELLEASQMLSSQNGRSATSDDVTPTKSGISGIKDELVELIRRHLSLLQGTGTRPVNSKKTFGLNATMQKQSKEDREAFQSLLKLLKASGANQKKPANTNGTSFEKTLECLEAAFDAYDSENIDENSDLEENVSDVLDGAPVSETVFSHQSPVPAGKYEPIMRSDTQGGETQTLKVEEKSGSDSLFYESESKSEAEQSEGPQSEDKIMNLDRLKVSELREIAKSRGLKGYTKMKKAELVEQLSSS</sequence>
<dbReference type="Gene3D" id="1.10.720.30">
    <property type="entry name" value="SAP domain"/>
    <property type="match status" value="1"/>
</dbReference>
<dbReference type="InterPro" id="IPR036269">
    <property type="entry name" value="Rho_N_sf"/>
</dbReference>
<accession>A0AAV8EB94</accession>
<reference evidence="3" key="1">
    <citation type="submission" date="2022-08" db="EMBL/GenBank/DDBJ databases">
        <authorList>
            <person name="Marques A."/>
        </authorList>
    </citation>
    <scope>NUCLEOTIDE SEQUENCE</scope>
    <source>
        <strain evidence="3">RhyPub2mFocal</strain>
        <tissue evidence="3">Leaves</tissue>
    </source>
</reference>
<evidence type="ECO:0000313" key="4">
    <source>
        <dbReference type="Proteomes" id="UP001140206"/>
    </source>
</evidence>
<comment type="caution">
    <text evidence="3">The sequence shown here is derived from an EMBL/GenBank/DDBJ whole genome shotgun (WGS) entry which is preliminary data.</text>
</comment>
<dbReference type="InterPro" id="IPR011112">
    <property type="entry name" value="Rho-like_N"/>
</dbReference>
<organism evidence="3 4">
    <name type="scientific">Rhynchospora pubera</name>
    <dbReference type="NCBI Taxonomy" id="906938"/>
    <lineage>
        <taxon>Eukaryota</taxon>
        <taxon>Viridiplantae</taxon>
        <taxon>Streptophyta</taxon>
        <taxon>Embryophyta</taxon>
        <taxon>Tracheophyta</taxon>
        <taxon>Spermatophyta</taxon>
        <taxon>Magnoliopsida</taxon>
        <taxon>Liliopsida</taxon>
        <taxon>Poales</taxon>
        <taxon>Cyperaceae</taxon>
        <taxon>Cyperoideae</taxon>
        <taxon>Rhynchosporeae</taxon>
        <taxon>Rhynchospora</taxon>
    </lineage>
</organism>
<dbReference type="AlphaFoldDB" id="A0AAV8EB94"/>
<dbReference type="GO" id="GO:0006353">
    <property type="term" value="P:DNA-templated transcription termination"/>
    <property type="evidence" value="ECO:0007669"/>
    <property type="project" value="InterPro"/>
</dbReference>
<feature type="region of interest" description="Disordered" evidence="1">
    <location>
        <begin position="307"/>
        <end position="371"/>
    </location>
</feature>
<evidence type="ECO:0000256" key="1">
    <source>
        <dbReference type="SAM" id="MobiDB-lite"/>
    </source>
</evidence>
<dbReference type="Pfam" id="PF07498">
    <property type="entry name" value="Rho_N"/>
    <property type="match status" value="1"/>
</dbReference>
<dbReference type="SUPFAM" id="SSF68912">
    <property type="entry name" value="Rho N-terminal domain-like"/>
    <property type="match status" value="1"/>
</dbReference>
<keyword evidence="4" id="KW-1185">Reference proteome</keyword>
<evidence type="ECO:0000259" key="2">
    <source>
        <dbReference type="SMART" id="SM00959"/>
    </source>
</evidence>
<dbReference type="SMART" id="SM00959">
    <property type="entry name" value="Rho_N"/>
    <property type="match status" value="1"/>
</dbReference>
<evidence type="ECO:0000313" key="3">
    <source>
        <dbReference type="EMBL" id="KAJ4776326.1"/>
    </source>
</evidence>